<evidence type="ECO:0000256" key="9">
    <source>
        <dbReference type="ARBA" id="ARBA00022771"/>
    </source>
</evidence>
<feature type="transmembrane region" description="Helical" evidence="16">
    <location>
        <begin position="580"/>
        <end position="597"/>
    </location>
</feature>
<evidence type="ECO:0000259" key="18">
    <source>
        <dbReference type="PROSITE" id="PS50089"/>
    </source>
</evidence>
<dbReference type="Gene3D" id="3.30.40.10">
    <property type="entry name" value="Zinc/RING finger domain, C3HC4 (zinc finger)"/>
    <property type="match status" value="1"/>
</dbReference>
<evidence type="ECO:0000256" key="14">
    <source>
        <dbReference type="PROSITE-ProRule" id="PRU00175"/>
    </source>
</evidence>
<dbReference type="Pfam" id="PF11145">
    <property type="entry name" value="DUF2921"/>
    <property type="match status" value="2"/>
</dbReference>
<dbReference type="OrthoDB" id="9984778at2759"/>
<dbReference type="GO" id="GO:0044695">
    <property type="term" value="C:Dsc E3 ubiquitin ligase complex"/>
    <property type="evidence" value="ECO:0007669"/>
    <property type="project" value="TreeGrafter"/>
</dbReference>
<evidence type="ECO:0000256" key="10">
    <source>
        <dbReference type="ARBA" id="ARBA00022786"/>
    </source>
</evidence>
<evidence type="ECO:0000256" key="3">
    <source>
        <dbReference type="ARBA" id="ARBA00004906"/>
    </source>
</evidence>
<keyword evidence="13 16" id="KW-0472">Membrane</keyword>
<keyword evidence="5" id="KW-0808">Transferase</keyword>
<comment type="subcellular location">
    <subcellularLocation>
        <location evidence="2">Endomembrane system</location>
        <topology evidence="2">Multi-pass membrane protein</topology>
    </subcellularLocation>
</comment>
<accession>A0A2V1E571</accession>
<evidence type="ECO:0000256" key="2">
    <source>
        <dbReference type="ARBA" id="ARBA00004127"/>
    </source>
</evidence>
<dbReference type="EMBL" id="KZ805315">
    <property type="protein sequence ID" value="PVI05259.1"/>
    <property type="molecule type" value="Genomic_DNA"/>
</dbReference>
<comment type="pathway">
    <text evidence="3">Protein modification; protein ubiquitination.</text>
</comment>
<feature type="chain" id="PRO_5015902742" description="RING-type E3 ubiquitin transferase" evidence="17">
    <location>
        <begin position="26"/>
        <end position="848"/>
    </location>
</feature>
<keyword evidence="6 16" id="KW-0812">Transmembrane</keyword>
<evidence type="ECO:0000256" key="11">
    <source>
        <dbReference type="ARBA" id="ARBA00022833"/>
    </source>
</evidence>
<dbReference type="SUPFAM" id="SSF57850">
    <property type="entry name" value="RING/U-box"/>
    <property type="match status" value="1"/>
</dbReference>
<feature type="region of interest" description="Disordered" evidence="15">
    <location>
        <begin position="717"/>
        <end position="752"/>
    </location>
</feature>
<evidence type="ECO:0000256" key="5">
    <source>
        <dbReference type="ARBA" id="ARBA00022679"/>
    </source>
</evidence>
<keyword evidence="12 16" id="KW-1133">Transmembrane helix</keyword>
<feature type="transmembrane region" description="Helical" evidence="16">
    <location>
        <begin position="425"/>
        <end position="450"/>
    </location>
</feature>
<evidence type="ECO:0000256" key="8">
    <source>
        <dbReference type="ARBA" id="ARBA00022729"/>
    </source>
</evidence>
<feature type="transmembrane region" description="Helical" evidence="16">
    <location>
        <begin position="603"/>
        <end position="622"/>
    </location>
</feature>
<feature type="transmembrane region" description="Helical" evidence="16">
    <location>
        <begin position="394"/>
        <end position="413"/>
    </location>
</feature>
<evidence type="ECO:0000256" key="1">
    <source>
        <dbReference type="ARBA" id="ARBA00000900"/>
    </source>
</evidence>
<dbReference type="GO" id="GO:0043161">
    <property type="term" value="P:proteasome-mediated ubiquitin-dependent protein catabolic process"/>
    <property type="evidence" value="ECO:0007669"/>
    <property type="project" value="TreeGrafter"/>
</dbReference>
<proteinExistence type="predicted"/>
<evidence type="ECO:0000256" key="13">
    <source>
        <dbReference type="ARBA" id="ARBA00023136"/>
    </source>
</evidence>
<dbReference type="AlphaFoldDB" id="A0A2V1E571"/>
<feature type="signal peptide" evidence="17">
    <location>
        <begin position="1"/>
        <end position="25"/>
    </location>
</feature>
<feature type="compositionally biased region" description="Low complexity" evidence="15">
    <location>
        <begin position="722"/>
        <end position="742"/>
    </location>
</feature>
<evidence type="ECO:0000256" key="4">
    <source>
        <dbReference type="ARBA" id="ARBA00012483"/>
    </source>
</evidence>
<keyword evidence="10" id="KW-0833">Ubl conjugation pathway</keyword>
<keyword evidence="20" id="KW-1185">Reference proteome</keyword>
<gene>
    <name evidence="19" type="ORF">DM02DRAFT_725233</name>
</gene>
<dbReference type="InterPro" id="IPR001841">
    <property type="entry name" value="Znf_RING"/>
</dbReference>
<keyword evidence="9 14" id="KW-0863">Zinc-finger</keyword>
<feature type="compositionally biased region" description="Pro residues" evidence="15">
    <location>
        <begin position="498"/>
        <end position="517"/>
    </location>
</feature>
<evidence type="ECO:0000256" key="12">
    <source>
        <dbReference type="ARBA" id="ARBA00022989"/>
    </source>
</evidence>
<comment type="catalytic activity">
    <reaction evidence="1">
        <text>S-ubiquitinyl-[E2 ubiquitin-conjugating enzyme]-L-cysteine + [acceptor protein]-L-lysine = [E2 ubiquitin-conjugating enzyme]-L-cysteine + N(6)-ubiquitinyl-[acceptor protein]-L-lysine.</text>
        <dbReference type="EC" id="2.3.2.27"/>
    </reaction>
</comment>
<evidence type="ECO:0000313" key="19">
    <source>
        <dbReference type="EMBL" id="PVI05259.1"/>
    </source>
</evidence>
<feature type="transmembrane region" description="Helical" evidence="16">
    <location>
        <begin position="666"/>
        <end position="684"/>
    </location>
</feature>
<evidence type="ECO:0000256" key="15">
    <source>
        <dbReference type="SAM" id="MobiDB-lite"/>
    </source>
</evidence>
<dbReference type="PANTHER" id="PTHR22763">
    <property type="entry name" value="RING ZINC FINGER PROTEIN"/>
    <property type="match status" value="1"/>
</dbReference>
<name>A0A2V1E571_9PLEO</name>
<evidence type="ECO:0000256" key="6">
    <source>
        <dbReference type="ARBA" id="ARBA00022692"/>
    </source>
</evidence>
<sequence>METRRDPRQFLFFIILLLLINSPETQPPAYNTRSRYDDLLEREWSHLDILNQTRWGDFGGAEKQGGDWLNVTGFRQDDGFVWDVLDSVKEKAREKARSVLGDRPEVFPDAQPGGTVEDIRLYKNMTGYVEGEWVRLSQSQVRHPTDLNLSTVIPDNPFPFAEFDRNLTGVGGPVRLHLAELEGKARTDENRTVSEIQAKVVIGDHESWGDNWWEFLVHGVHYPELGGAVLTTTSDKFAGIFALPHFQLSPYLYSSSQVLLNRTIHETIERQVNRVYPLWNPWSSSVEGTNDGVLGATHCELVLYLQQYGVGFQEGKNGQQMLSNLDLDWIEHELRFPDGARTPSRSPLTMSMVGFSPDCGFVIESKGPPDYSPAEATHLQGLKTEEFNDRARHGILAFAIALASQLTFLIRQAKEAATPSTRNRISFYTIAMMAIGDGFAFLALVFMHLFLGTSQLALYAIAFLALFSVILELRFLMDIWTIQATEQMRQDRQQASTPTPPSPQPASTPAPQAPPPTTTLGDTLPLPATANRARPPAPVIVSSDQDSLVEEPPTPPTNPAGAPVATTPARAELSALYSRYCLILIIIFFITLQFTTVRSTARAFYFNTLCFVYVSFWIPQIYRNVMRNCRKALRWDFVIGQSIVRLLPVAYFYGVEGNVLFSKTDWRALAVLVGWVWVQIVALASQEILGSRFFVREGWAPPAYDYHPILREDEEGDTMPIGSSSTGSASEGLGSSSEETSLQPGESKGKGKKVFDCSICAQDIEVPVIPVGGAVEGQGLGGLTLQRRVYMVTPCRHIFHTSCLEGWMSFSCTCSIRQHLDLEDGIFKFARDSQSSATAGGAGGRAYD</sequence>
<dbReference type="InterPro" id="IPR050731">
    <property type="entry name" value="HRD1_E3_ubiq-ligases"/>
</dbReference>
<dbReference type="EC" id="2.3.2.27" evidence="4"/>
<dbReference type="GO" id="GO:0012505">
    <property type="term" value="C:endomembrane system"/>
    <property type="evidence" value="ECO:0007669"/>
    <property type="project" value="UniProtKB-SubCell"/>
</dbReference>
<dbReference type="InterPro" id="IPR013083">
    <property type="entry name" value="Znf_RING/FYVE/PHD"/>
</dbReference>
<feature type="transmembrane region" description="Helical" evidence="16">
    <location>
        <begin position="456"/>
        <end position="477"/>
    </location>
</feature>
<keyword evidence="8 17" id="KW-0732">Signal</keyword>
<organism evidence="19 20">
    <name type="scientific">Periconia macrospinosa</name>
    <dbReference type="NCBI Taxonomy" id="97972"/>
    <lineage>
        <taxon>Eukaryota</taxon>
        <taxon>Fungi</taxon>
        <taxon>Dikarya</taxon>
        <taxon>Ascomycota</taxon>
        <taxon>Pezizomycotina</taxon>
        <taxon>Dothideomycetes</taxon>
        <taxon>Pleosporomycetidae</taxon>
        <taxon>Pleosporales</taxon>
        <taxon>Massarineae</taxon>
        <taxon>Periconiaceae</taxon>
        <taxon>Periconia</taxon>
    </lineage>
</organism>
<evidence type="ECO:0000256" key="17">
    <source>
        <dbReference type="SAM" id="SignalP"/>
    </source>
</evidence>
<dbReference type="PROSITE" id="PS50089">
    <property type="entry name" value="ZF_RING_2"/>
    <property type="match status" value="1"/>
</dbReference>
<dbReference type="PANTHER" id="PTHR22763:SF162">
    <property type="entry name" value="TRANSMEMBRANE E3 UBIQUITIN-PROTEIN LIGASE 1"/>
    <property type="match status" value="1"/>
</dbReference>
<dbReference type="InterPro" id="IPR021319">
    <property type="entry name" value="DUF2921"/>
</dbReference>
<evidence type="ECO:0000256" key="7">
    <source>
        <dbReference type="ARBA" id="ARBA00022723"/>
    </source>
</evidence>
<keyword evidence="7" id="KW-0479">Metal-binding</keyword>
<evidence type="ECO:0000313" key="20">
    <source>
        <dbReference type="Proteomes" id="UP000244855"/>
    </source>
</evidence>
<dbReference type="Proteomes" id="UP000244855">
    <property type="component" value="Unassembled WGS sequence"/>
</dbReference>
<dbReference type="STRING" id="97972.A0A2V1E571"/>
<feature type="region of interest" description="Disordered" evidence="15">
    <location>
        <begin position="489"/>
        <end position="565"/>
    </location>
</feature>
<feature type="compositionally biased region" description="Low complexity" evidence="15">
    <location>
        <begin position="518"/>
        <end position="534"/>
    </location>
</feature>
<dbReference type="GO" id="GO:0061630">
    <property type="term" value="F:ubiquitin protein ligase activity"/>
    <property type="evidence" value="ECO:0007669"/>
    <property type="project" value="UniProtKB-EC"/>
</dbReference>
<keyword evidence="11" id="KW-0862">Zinc</keyword>
<dbReference type="GO" id="GO:0008270">
    <property type="term" value="F:zinc ion binding"/>
    <property type="evidence" value="ECO:0007669"/>
    <property type="project" value="UniProtKB-KW"/>
</dbReference>
<protein>
    <recommendedName>
        <fullName evidence="4">RING-type E3 ubiquitin transferase</fullName>
        <ecNumber evidence="4">2.3.2.27</ecNumber>
    </recommendedName>
</protein>
<evidence type="ECO:0000256" key="16">
    <source>
        <dbReference type="SAM" id="Phobius"/>
    </source>
</evidence>
<feature type="domain" description="RING-type" evidence="18">
    <location>
        <begin position="757"/>
        <end position="812"/>
    </location>
</feature>
<reference evidence="19 20" key="1">
    <citation type="journal article" date="2018" name="Sci. Rep.">
        <title>Comparative genomics provides insights into the lifestyle and reveals functional heterogeneity of dark septate endophytic fungi.</title>
        <authorList>
            <person name="Knapp D.G."/>
            <person name="Nemeth J.B."/>
            <person name="Barry K."/>
            <person name="Hainaut M."/>
            <person name="Henrissat B."/>
            <person name="Johnson J."/>
            <person name="Kuo A."/>
            <person name="Lim J.H.P."/>
            <person name="Lipzen A."/>
            <person name="Nolan M."/>
            <person name="Ohm R.A."/>
            <person name="Tamas L."/>
            <person name="Grigoriev I.V."/>
            <person name="Spatafora J.W."/>
            <person name="Nagy L.G."/>
            <person name="Kovacs G.M."/>
        </authorList>
    </citation>
    <scope>NUCLEOTIDE SEQUENCE [LARGE SCALE GENOMIC DNA]</scope>
    <source>
        <strain evidence="19 20">DSE2036</strain>
    </source>
</reference>